<protein>
    <submittedName>
        <fullName evidence="1">Uncharacterized protein</fullName>
    </submittedName>
</protein>
<evidence type="ECO:0000313" key="2">
    <source>
        <dbReference type="Proteomes" id="UP000283644"/>
    </source>
</evidence>
<dbReference type="RefSeq" id="WP_118923167.1">
    <property type="nucleotide sequence ID" value="NZ_QXGH01000010.1"/>
</dbReference>
<organism evidence="1 2">
    <name type="scientific">Nocardioides immobilis</name>
    <dbReference type="NCBI Taxonomy" id="2049295"/>
    <lineage>
        <taxon>Bacteria</taxon>
        <taxon>Bacillati</taxon>
        <taxon>Actinomycetota</taxon>
        <taxon>Actinomycetes</taxon>
        <taxon>Propionibacteriales</taxon>
        <taxon>Nocardioidaceae</taxon>
        <taxon>Nocardioides</taxon>
    </lineage>
</organism>
<gene>
    <name evidence="1" type="ORF">D0Z08_04750</name>
</gene>
<evidence type="ECO:0000313" key="1">
    <source>
        <dbReference type="EMBL" id="RHW28289.1"/>
    </source>
</evidence>
<dbReference type="AlphaFoldDB" id="A0A417Y6K3"/>
<sequence length="384" mass="41793">MTAFSYAPSSRQIIASWRIGAPRRAEPVAGVPESCEEEGADLLVAALCGLSEAAWATYADIDESADPDETNTEQWHLREERADFDKARVLTIEPGERDRWPYSPLLSAAKRLGLVLDEIGDARLRIQIARAVDRELDAVVAADMGDFAGLAQQAVTLSRLSASPVQIQAAWAILERDLLGAHDVHEASVDPTAACVATTVWLRAAAIVATASDPGDPSPDRWTRAVARADDIEAMPIDTIAVVFRSLADGLSPRATVERLVRNAHRVAAGQMPGLDGLRDRLLGLDDLTEKVDQQTMSRILDEVRVCVLDPLRPAPSLLEALHTAIFGCFLLWRAEILVEDPVVDDCEDDQDLEEIEPDNDPRLREAFAAAVAAVAVRTDRMSL</sequence>
<name>A0A417Y6K3_9ACTN</name>
<accession>A0A417Y6K3</accession>
<reference evidence="1 2" key="1">
    <citation type="submission" date="2018-09" db="EMBL/GenBank/DDBJ databases">
        <title>Genome sequencing of Nocardioides immobilis CCTCC AB 2017083 for comparison to Nocardioides silvaticus.</title>
        <authorList>
            <person name="Li C."/>
            <person name="Wang G."/>
        </authorList>
    </citation>
    <scope>NUCLEOTIDE SEQUENCE [LARGE SCALE GENOMIC DNA]</scope>
    <source>
        <strain evidence="1 2">CCTCC AB 2017083</strain>
    </source>
</reference>
<dbReference type="EMBL" id="QXGH01000010">
    <property type="protein sequence ID" value="RHW28289.1"/>
    <property type="molecule type" value="Genomic_DNA"/>
</dbReference>
<keyword evidence="2" id="KW-1185">Reference proteome</keyword>
<dbReference type="OrthoDB" id="3212365at2"/>
<comment type="caution">
    <text evidence="1">The sequence shown here is derived from an EMBL/GenBank/DDBJ whole genome shotgun (WGS) entry which is preliminary data.</text>
</comment>
<dbReference type="Proteomes" id="UP000283644">
    <property type="component" value="Unassembled WGS sequence"/>
</dbReference>
<proteinExistence type="predicted"/>